<dbReference type="EMBL" id="MU860241">
    <property type="protein sequence ID" value="KAK4235747.1"/>
    <property type="molecule type" value="Genomic_DNA"/>
</dbReference>
<feature type="transmembrane region" description="Helical" evidence="2">
    <location>
        <begin position="145"/>
        <end position="163"/>
    </location>
</feature>
<proteinExistence type="predicted"/>
<evidence type="ECO:0000256" key="1">
    <source>
        <dbReference type="SAM" id="MobiDB-lite"/>
    </source>
</evidence>
<dbReference type="AlphaFoldDB" id="A0AAN7C6N4"/>
<keyword evidence="4" id="KW-1185">Reference proteome</keyword>
<feature type="compositionally biased region" description="Polar residues" evidence="1">
    <location>
        <begin position="383"/>
        <end position="398"/>
    </location>
</feature>
<gene>
    <name evidence="3" type="ORF">C8A03DRAFT_36381</name>
</gene>
<feature type="transmembrane region" description="Helical" evidence="2">
    <location>
        <begin position="105"/>
        <end position="125"/>
    </location>
</feature>
<feature type="compositionally biased region" description="Pro residues" evidence="1">
    <location>
        <begin position="48"/>
        <end position="59"/>
    </location>
</feature>
<keyword evidence="2" id="KW-1133">Transmembrane helix</keyword>
<accession>A0AAN7C6N4</accession>
<feature type="transmembrane region" description="Helical" evidence="2">
    <location>
        <begin position="232"/>
        <end position="253"/>
    </location>
</feature>
<organism evidence="3 4">
    <name type="scientific">Achaetomium macrosporum</name>
    <dbReference type="NCBI Taxonomy" id="79813"/>
    <lineage>
        <taxon>Eukaryota</taxon>
        <taxon>Fungi</taxon>
        <taxon>Dikarya</taxon>
        <taxon>Ascomycota</taxon>
        <taxon>Pezizomycotina</taxon>
        <taxon>Sordariomycetes</taxon>
        <taxon>Sordariomycetidae</taxon>
        <taxon>Sordariales</taxon>
        <taxon>Chaetomiaceae</taxon>
        <taxon>Achaetomium</taxon>
    </lineage>
</organism>
<comment type="caution">
    <text evidence="3">The sequence shown here is derived from an EMBL/GenBank/DDBJ whole genome shotgun (WGS) entry which is preliminary data.</text>
</comment>
<protein>
    <submittedName>
        <fullName evidence="3">Uncharacterized protein</fullName>
    </submittedName>
</protein>
<reference evidence="3" key="1">
    <citation type="journal article" date="2023" name="Mol. Phylogenet. Evol.">
        <title>Genome-scale phylogeny and comparative genomics of the fungal order Sordariales.</title>
        <authorList>
            <person name="Hensen N."/>
            <person name="Bonometti L."/>
            <person name="Westerberg I."/>
            <person name="Brannstrom I.O."/>
            <person name="Guillou S."/>
            <person name="Cros-Aarteil S."/>
            <person name="Calhoun S."/>
            <person name="Haridas S."/>
            <person name="Kuo A."/>
            <person name="Mondo S."/>
            <person name="Pangilinan J."/>
            <person name="Riley R."/>
            <person name="LaButti K."/>
            <person name="Andreopoulos B."/>
            <person name="Lipzen A."/>
            <person name="Chen C."/>
            <person name="Yan M."/>
            <person name="Daum C."/>
            <person name="Ng V."/>
            <person name="Clum A."/>
            <person name="Steindorff A."/>
            <person name="Ohm R.A."/>
            <person name="Martin F."/>
            <person name="Silar P."/>
            <person name="Natvig D.O."/>
            <person name="Lalanne C."/>
            <person name="Gautier V."/>
            <person name="Ament-Velasquez S.L."/>
            <person name="Kruys A."/>
            <person name="Hutchinson M.I."/>
            <person name="Powell A.J."/>
            <person name="Barry K."/>
            <person name="Miller A.N."/>
            <person name="Grigoriev I.V."/>
            <person name="Debuchy R."/>
            <person name="Gladieux P."/>
            <person name="Hiltunen Thoren M."/>
            <person name="Johannesson H."/>
        </authorList>
    </citation>
    <scope>NUCLEOTIDE SEQUENCE</scope>
    <source>
        <strain evidence="3">CBS 532.94</strain>
    </source>
</reference>
<feature type="compositionally biased region" description="Polar residues" evidence="1">
    <location>
        <begin position="14"/>
        <end position="29"/>
    </location>
</feature>
<dbReference type="Proteomes" id="UP001303760">
    <property type="component" value="Unassembled WGS sequence"/>
</dbReference>
<feature type="region of interest" description="Disordered" evidence="1">
    <location>
        <begin position="365"/>
        <end position="421"/>
    </location>
</feature>
<sequence length="421" mass="45305">MAGEDNAAAEASPGQLSREQEGVQTQSETGHQETERGPQQESGNESCPPLPRRALPPPHQATGKGQPLPPPLHGTHFAPLPAHLPPQPPTDFQRPRYPGWEKTKLVLEPLSLVACGVIFGIGVAYGYHTARYFPDEYFQADLEVGLSFAPAGAAVLITALDFLKRCTSKRQLGLHPGALVAFHLITWLLALVAVIVTALYVSGMGDYYYDDDDQTVDEYISRAGQNMVYQQVLLGFDCVLLLIHFILFVGCCVETNRVERARKVVVIPVPYGAPGPYTNAQYPVYGSPQSFVPQSGSQPGRYAVPMMAPVPSQASAETNPASPQPAALYGGYYAPAPPEMAWTAAQQHANPGLMQGYYAPVTVPAGMPSNSARHSQRGPSAPVATSSGSRRSQPQTLTPVEEQRQQQGQSQPEGTVPKRAT</sequence>
<feature type="transmembrane region" description="Helical" evidence="2">
    <location>
        <begin position="175"/>
        <end position="201"/>
    </location>
</feature>
<evidence type="ECO:0000256" key="2">
    <source>
        <dbReference type="SAM" id="Phobius"/>
    </source>
</evidence>
<evidence type="ECO:0000313" key="3">
    <source>
        <dbReference type="EMBL" id="KAK4235747.1"/>
    </source>
</evidence>
<reference evidence="3" key="2">
    <citation type="submission" date="2023-05" db="EMBL/GenBank/DDBJ databases">
        <authorList>
            <consortium name="Lawrence Berkeley National Laboratory"/>
            <person name="Steindorff A."/>
            <person name="Hensen N."/>
            <person name="Bonometti L."/>
            <person name="Westerberg I."/>
            <person name="Brannstrom I.O."/>
            <person name="Guillou S."/>
            <person name="Cros-Aarteil S."/>
            <person name="Calhoun S."/>
            <person name="Haridas S."/>
            <person name="Kuo A."/>
            <person name="Mondo S."/>
            <person name="Pangilinan J."/>
            <person name="Riley R."/>
            <person name="Labutti K."/>
            <person name="Andreopoulos B."/>
            <person name="Lipzen A."/>
            <person name="Chen C."/>
            <person name="Yanf M."/>
            <person name="Daum C."/>
            <person name="Ng V."/>
            <person name="Clum A."/>
            <person name="Ohm R."/>
            <person name="Martin F."/>
            <person name="Silar P."/>
            <person name="Natvig D."/>
            <person name="Lalanne C."/>
            <person name="Gautier V."/>
            <person name="Ament-Velasquez S.L."/>
            <person name="Kruys A."/>
            <person name="Hutchinson M.I."/>
            <person name="Powell A.J."/>
            <person name="Barry K."/>
            <person name="Miller A.N."/>
            <person name="Grigoriev I.V."/>
            <person name="Debuchy R."/>
            <person name="Gladieux P."/>
            <person name="Thoren M.H."/>
            <person name="Johannesson H."/>
        </authorList>
    </citation>
    <scope>NUCLEOTIDE SEQUENCE</scope>
    <source>
        <strain evidence="3">CBS 532.94</strain>
    </source>
</reference>
<evidence type="ECO:0000313" key="4">
    <source>
        <dbReference type="Proteomes" id="UP001303760"/>
    </source>
</evidence>
<feature type="region of interest" description="Disordered" evidence="1">
    <location>
        <begin position="1"/>
        <end position="97"/>
    </location>
</feature>
<keyword evidence="2" id="KW-0472">Membrane</keyword>
<name>A0AAN7C6N4_9PEZI</name>
<keyword evidence="2" id="KW-0812">Transmembrane</keyword>